<reference evidence="3 5" key="1">
    <citation type="submission" date="2019-03" db="EMBL/GenBank/DDBJ databases">
        <title>Genomic Encyclopedia of Type Strains, Phase IV (KMG-IV): sequencing the most valuable type-strain genomes for metagenomic binning, comparative biology and taxonomic classification.</title>
        <authorList>
            <person name="Goeker M."/>
        </authorList>
    </citation>
    <scope>NUCLEOTIDE SEQUENCE [LARGE SCALE GENOMIC DNA]</scope>
    <source>
        <strain evidence="3 5">DSM 12034</strain>
    </source>
</reference>
<evidence type="ECO:0000313" key="5">
    <source>
        <dbReference type="Proteomes" id="UP000295536"/>
    </source>
</evidence>
<sequence length="537" mass="57452">MTPREATRSGAAGLPDAAVATERSQRLAALLQRIGTDADFPALSQQVRRVQMLSEREEENLHRLADEILQDVALTQKLLRWVNAAPYVAHRGGVATVSRAISLLGMGTVKGIAASLMMLEHWGDREQAGRMQDVFARSLLAAHMAAELLGTGVERESVFLAALFQGLGRMLTVRFLPELAQRIEAEAQGDGAREAAAALRHLGVSYDELALAVARMWGFPAELQRTMERPRGPVPARPPTDRVEWQRWVAAAGSDLADAWLLGARDGHASALERLANRYAHLVDKTPEQVVQAAQQAHERMGTLAKAVGLRWKGAAWRAEPAAASGAPVALPPAAGGDRSGAAQSPSTVPADVPPDAAPALVLAQGLFDATAACLDGLPTHARLELTLEIMLRALRARRAWVVAPQPGVEQAAPLACLGPQAETLAAQYRLASRPAAGAEAVDLLVTLGRMTRDSWLQDVTAPKIAARLPAWYRAACTPGTSMIVLPLWRGERWLGWLHLDGSGIVLPELGGVEHHLVRALRNLAGLALVSERTAGN</sequence>
<protein>
    <submittedName>
        <fullName evidence="3">HD-like signal output (HDOD) protein</fullName>
    </submittedName>
    <submittedName>
        <fullName evidence="4">HDOD domain protein</fullName>
    </submittedName>
</protein>
<evidence type="ECO:0000313" key="4">
    <source>
        <dbReference type="EMBL" id="TSE22620.1"/>
    </source>
</evidence>
<dbReference type="Pfam" id="PF08668">
    <property type="entry name" value="HDOD"/>
    <property type="match status" value="1"/>
</dbReference>
<keyword evidence="6" id="KW-1185">Reference proteome</keyword>
<dbReference type="AlphaFoldDB" id="A0A4R3LDN5"/>
<dbReference type="EMBL" id="SMAH01000006">
    <property type="protein sequence ID" value="TCS98113.1"/>
    <property type="molecule type" value="Genomic_DNA"/>
</dbReference>
<evidence type="ECO:0000313" key="6">
    <source>
        <dbReference type="Proteomes" id="UP000315577"/>
    </source>
</evidence>
<dbReference type="RefSeq" id="WP_132962393.1">
    <property type="nucleotide sequence ID" value="NZ_SMAH01000006.1"/>
</dbReference>
<dbReference type="PROSITE" id="PS51833">
    <property type="entry name" value="HDOD"/>
    <property type="match status" value="1"/>
</dbReference>
<dbReference type="PANTHER" id="PTHR33525:SF3">
    <property type="entry name" value="RIBONUCLEASE Y"/>
    <property type="match status" value="1"/>
</dbReference>
<dbReference type="EMBL" id="VJNC01000005">
    <property type="protein sequence ID" value="TSE22620.1"/>
    <property type="molecule type" value="Genomic_DNA"/>
</dbReference>
<dbReference type="OrthoDB" id="9791419at2"/>
<proteinExistence type="predicted"/>
<feature type="compositionally biased region" description="Low complexity" evidence="1">
    <location>
        <begin position="323"/>
        <end position="337"/>
    </location>
</feature>
<evidence type="ECO:0000313" key="3">
    <source>
        <dbReference type="EMBL" id="TCS98113.1"/>
    </source>
</evidence>
<dbReference type="InterPro" id="IPR052340">
    <property type="entry name" value="RNase_Y/CdgJ"/>
</dbReference>
<dbReference type="Proteomes" id="UP000315577">
    <property type="component" value="Unassembled WGS sequence"/>
</dbReference>
<reference evidence="4 6" key="2">
    <citation type="submission" date="2019-07" db="EMBL/GenBank/DDBJ databases">
        <title>Tepidimonas ignava SPS-1037 draft genome.</title>
        <authorList>
            <person name="Da Costa M.S."/>
            <person name="Froufe H.J.C."/>
            <person name="Egas C."/>
            <person name="Albuquerque L."/>
        </authorList>
    </citation>
    <scope>NUCLEOTIDE SEQUENCE [LARGE SCALE GENOMIC DNA]</scope>
    <source>
        <strain evidence="4 6">SPS-1037</strain>
    </source>
</reference>
<dbReference type="SUPFAM" id="SSF109604">
    <property type="entry name" value="HD-domain/PDEase-like"/>
    <property type="match status" value="1"/>
</dbReference>
<name>A0A4R3LDN5_9BURK</name>
<comment type="caution">
    <text evidence="3">The sequence shown here is derived from an EMBL/GenBank/DDBJ whole genome shotgun (WGS) entry which is preliminary data.</text>
</comment>
<evidence type="ECO:0000256" key="1">
    <source>
        <dbReference type="SAM" id="MobiDB-lite"/>
    </source>
</evidence>
<dbReference type="PANTHER" id="PTHR33525">
    <property type="match status" value="1"/>
</dbReference>
<dbReference type="Proteomes" id="UP000295536">
    <property type="component" value="Unassembled WGS sequence"/>
</dbReference>
<evidence type="ECO:0000259" key="2">
    <source>
        <dbReference type="PROSITE" id="PS51833"/>
    </source>
</evidence>
<organism evidence="3 5">
    <name type="scientific">Tepidimonas ignava</name>
    <dbReference type="NCBI Taxonomy" id="114249"/>
    <lineage>
        <taxon>Bacteria</taxon>
        <taxon>Pseudomonadati</taxon>
        <taxon>Pseudomonadota</taxon>
        <taxon>Betaproteobacteria</taxon>
        <taxon>Burkholderiales</taxon>
        <taxon>Tepidimonas</taxon>
    </lineage>
</organism>
<dbReference type="Gene3D" id="1.10.3210.10">
    <property type="entry name" value="Hypothetical protein af1432"/>
    <property type="match status" value="1"/>
</dbReference>
<feature type="domain" description="HDOD" evidence="2">
    <location>
        <begin position="40"/>
        <end position="233"/>
    </location>
</feature>
<feature type="region of interest" description="Disordered" evidence="1">
    <location>
        <begin position="323"/>
        <end position="353"/>
    </location>
</feature>
<gene>
    <name evidence="3" type="ORF">EDC36_106114</name>
    <name evidence="4" type="ORF">Tigna_01066</name>
</gene>
<dbReference type="InterPro" id="IPR013976">
    <property type="entry name" value="HDOD"/>
</dbReference>
<accession>A0A4R3LDN5</accession>